<reference evidence="3 4" key="1">
    <citation type="submission" date="2015-09" db="EMBL/GenBank/DDBJ databases">
        <authorList>
            <consortium name="Pathogen Informatics"/>
        </authorList>
    </citation>
    <scope>NUCLEOTIDE SEQUENCE [LARGE SCALE GENOMIC DNA]</scope>
    <source>
        <strain evidence="3 4">2789STDY5834961</strain>
    </source>
</reference>
<dbReference type="EMBL" id="CYXO01000025">
    <property type="protein sequence ID" value="CUN25150.1"/>
    <property type="molecule type" value="Genomic_DNA"/>
</dbReference>
<dbReference type="InterPro" id="IPR015797">
    <property type="entry name" value="NUDIX_hydrolase-like_dom_sf"/>
</dbReference>
<dbReference type="PIRSF" id="PIRSF019423">
    <property type="entry name" value="NMN_biosyn"/>
    <property type="match status" value="1"/>
</dbReference>
<dbReference type="Proteomes" id="UP000095597">
    <property type="component" value="Unassembled WGS sequence"/>
</dbReference>
<dbReference type="InterPro" id="IPR036390">
    <property type="entry name" value="WH_DNA-bd_sf"/>
</dbReference>
<dbReference type="Gene3D" id="3.90.79.10">
    <property type="entry name" value="Nucleoside Triphosphate Pyrophosphohydrolase"/>
    <property type="match status" value="1"/>
</dbReference>
<dbReference type="GO" id="GO:0016787">
    <property type="term" value="F:hydrolase activity"/>
    <property type="evidence" value="ECO:0007669"/>
    <property type="project" value="UniProtKB-KW"/>
</dbReference>
<dbReference type="SUPFAM" id="SSF46785">
    <property type="entry name" value="Winged helix' DNA-binding domain"/>
    <property type="match status" value="1"/>
</dbReference>
<sequence length="278" mass="31885">MGKKSEMQKANEEFVKTYDDSKYPKPSVTADIVIFGMFDKEEDNYRKIAEKELKVLLIQRGAAPYEGCYALPGGFVGPKETIGEAAERELKEETNCNCNFLEQFGTYSNPDRDPRRWVISNGYMALVNAGQEIIQAGDDASDAKWFDVSFQEEAGIWNLCLTHGDEKLHARLEETTSKWDVKKKFKTIESDDLAFDHELILADAIVQLRKWITETHIAFRLLPEKFTLRELQQIHETVLDTKLLVPAFRRKVADLVEDTGEMMGDAGHRPAKLYREKR</sequence>
<dbReference type="Pfam" id="PF21906">
    <property type="entry name" value="WHD_NrtR"/>
    <property type="match status" value="1"/>
</dbReference>
<dbReference type="InterPro" id="IPR000086">
    <property type="entry name" value="NUDIX_hydrolase_dom"/>
</dbReference>
<dbReference type="PANTHER" id="PTHR43736:SF4">
    <property type="entry name" value="SLR1690 PROTEIN"/>
    <property type="match status" value="1"/>
</dbReference>
<dbReference type="InterPro" id="IPR054105">
    <property type="entry name" value="WHD_NrtR"/>
</dbReference>
<evidence type="ECO:0000313" key="4">
    <source>
        <dbReference type="Proteomes" id="UP000095597"/>
    </source>
</evidence>
<proteinExistence type="predicted"/>
<keyword evidence="1 3" id="KW-0378">Hydrolase</keyword>
<dbReference type="PROSITE" id="PS51462">
    <property type="entry name" value="NUDIX"/>
    <property type="match status" value="1"/>
</dbReference>
<gene>
    <name evidence="3" type="ORF">ERS852573_02873</name>
</gene>
<dbReference type="InterPro" id="IPR020084">
    <property type="entry name" value="NUDIX_hydrolase_CS"/>
</dbReference>
<dbReference type="SUPFAM" id="SSF55811">
    <property type="entry name" value="Nudix"/>
    <property type="match status" value="1"/>
</dbReference>
<name>A0A173VEI5_9FIRM</name>
<protein>
    <submittedName>
        <fullName evidence="3">Bifunctional NMN adenylyltransferase/Nudix hydrolase</fullName>
    </submittedName>
</protein>
<dbReference type="RefSeq" id="WP_055215277.1">
    <property type="nucleotide sequence ID" value="NZ_CYXO01000025.1"/>
</dbReference>
<evidence type="ECO:0000313" key="3">
    <source>
        <dbReference type="EMBL" id="CUN25150.1"/>
    </source>
</evidence>
<dbReference type="CDD" id="cd18873">
    <property type="entry name" value="NUDIX_NadM_like"/>
    <property type="match status" value="1"/>
</dbReference>
<dbReference type="PANTHER" id="PTHR43736">
    <property type="entry name" value="ADP-RIBOSE PYROPHOSPHATASE"/>
    <property type="match status" value="1"/>
</dbReference>
<dbReference type="InterPro" id="IPR011213">
    <property type="entry name" value="NMN_biosyn"/>
</dbReference>
<keyword evidence="3" id="KW-0548">Nucleotidyltransferase</keyword>
<dbReference type="Gene3D" id="1.10.10.10">
    <property type="entry name" value="Winged helix-like DNA-binding domain superfamily/Winged helix DNA-binding domain"/>
    <property type="match status" value="1"/>
</dbReference>
<dbReference type="Pfam" id="PF00293">
    <property type="entry name" value="NUDIX"/>
    <property type="match status" value="1"/>
</dbReference>
<keyword evidence="3" id="KW-0808">Transferase</keyword>
<dbReference type="PROSITE" id="PS00893">
    <property type="entry name" value="NUDIX_BOX"/>
    <property type="match status" value="1"/>
</dbReference>
<organism evidence="3 4">
    <name type="scientific">Dorea longicatena</name>
    <dbReference type="NCBI Taxonomy" id="88431"/>
    <lineage>
        <taxon>Bacteria</taxon>
        <taxon>Bacillati</taxon>
        <taxon>Bacillota</taxon>
        <taxon>Clostridia</taxon>
        <taxon>Lachnospirales</taxon>
        <taxon>Lachnospiraceae</taxon>
        <taxon>Dorea</taxon>
    </lineage>
</organism>
<accession>A0A173VEI5</accession>
<dbReference type="InterPro" id="IPR036388">
    <property type="entry name" value="WH-like_DNA-bd_sf"/>
</dbReference>
<feature type="domain" description="Nudix hydrolase" evidence="2">
    <location>
        <begin position="25"/>
        <end position="173"/>
    </location>
</feature>
<dbReference type="GO" id="GO:0016779">
    <property type="term" value="F:nucleotidyltransferase activity"/>
    <property type="evidence" value="ECO:0007669"/>
    <property type="project" value="UniProtKB-KW"/>
</dbReference>
<evidence type="ECO:0000259" key="2">
    <source>
        <dbReference type="PROSITE" id="PS51462"/>
    </source>
</evidence>
<evidence type="ECO:0000256" key="1">
    <source>
        <dbReference type="ARBA" id="ARBA00022801"/>
    </source>
</evidence>
<dbReference type="AlphaFoldDB" id="A0A173VEI5"/>
<dbReference type="OrthoDB" id="9786141at2"/>